<name>A0A371PX97_STRIH</name>
<dbReference type="AlphaFoldDB" id="A0A371PX97"/>
<feature type="compositionally biased region" description="Basic and acidic residues" evidence="1">
    <location>
        <begin position="55"/>
        <end position="69"/>
    </location>
</feature>
<evidence type="ECO:0000256" key="1">
    <source>
        <dbReference type="SAM" id="MobiDB-lite"/>
    </source>
</evidence>
<feature type="region of interest" description="Disordered" evidence="1">
    <location>
        <begin position="48"/>
        <end position="69"/>
    </location>
</feature>
<organism evidence="2 3">
    <name type="scientific">Streptomyces inhibens</name>
    <dbReference type="NCBI Taxonomy" id="2293571"/>
    <lineage>
        <taxon>Bacteria</taxon>
        <taxon>Bacillati</taxon>
        <taxon>Actinomycetota</taxon>
        <taxon>Actinomycetes</taxon>
        <taxon>Kitasatosporales</taxon>
        <taxon>Streptomycetaceae</taxon>
        <taxon>Streptomyces</taxon>
    </lineage>
</organism>
<evidence type="ECO:0000313" key="3">
    <source>
        <dbReference type="Proteomes" id="UP000262477"/>
    </source>
</evidence>
<feature type="compositionally biased region" description="Polar residues" evidence="1">
    <location>
        <begin position="1"/>
        <end position="10"/>
    </location>
</feature>
<comment type="caution">
    <text evidence="2">The sequence shown here is derived from an EMBL/GenBank/DDBJ whole genome shotgun (WGS) entry which is preliminary data.</text>
</comment>
<dbReference type="Proteomes" id="UP000262477">
    <property type="component" value="Unassembled WGS sequence"/>
</dbReference>
<sequence>MVLGQTQTAPVLQRPRQTEPFGRLGGDDDERIGVLAVAVEAGRAQPRLGQCPVDQGRESPGRTVEDEAADTVRRTLTVQHGERTVGEPGVEGGCVGGGARPARLARLARLGLLGGRAARRRCRHGAHRPGASRVGGSGGRLGRHRDGG</sequence>
<feature type="non-terminal residue" evidence="2">
    <location>
        <position position="148"/>
    </location>
</feature>
<protein>
    <submittedName>
        <fullName evidence="2">Uncharacterized protein</fullName>
    </submittedName>
</protein>
<dbReference type="OrthoDB" id="9996479at2"/>
<gene>
    <name evidence="2" type="ORF">DY245_28545</name>
</gene>
<dbReference type="EMBL" id="QUAC01000227">
    <property type="protein sequence ID" value="REK87104.1"/>
    <property type="molecule type" value="Genomic_DNA"/>
</dbReference>
<feature type="region of interest" description="Disordered" evidence="1">
    <location>
        <begin position="1"/>
        <end position="27"/>
    </location>
</feature>
<accession>A0A371PX97</accession>
<proteinExistence type="predicted"/>
<keyword evidence="3" id="KW-1185">Reference proteome</keyword>
<evidence type="ECO:0000313" key="2">
    <source>
        <dbReference type="EMBL" id="REK87104.1"/>
    </source>
</evidence>
<reference evidence="2 3" key="1">
    <citation type="submission" date="2018-08" db="EMBL/GenBank/DDBJ databases">
        <title>Streptomyces NEAU-D10 sp. nov., a novel Actinomycete isolated from soil.</title>
        <authorList>
            <person name="Jin L."/>
        </authorList>
    </citation>
    <scope>NUCLEOTIDE SEQUENCE [LARGE SCALE GENOMIC DNA]</scope>
    <source>
        <strain evidence="2 3">NEAU-D10</strain>
    </source>
</reference>
<feature type="region of interest" description="Disordered" evidence="1">
    <location>
        <begin position="119"/>
        <end position="148"/>
    </location>
</feature>